<feature type="domain" description="Glycosyltransferase subfamily 4-like N-terminal" evidence="5">
    <location>
        <begin position="24"/>
        <end position="192"/>
    </location>
</feature>
<dbReference type="Pfam" id="PF00534">
    <property type="entry name" value="Glycos_transf_1"/>
    <property type="match status" value="1"/>
</dbReference>
<evidence type="ECO:0000256" key="2">
    <source>
        <dbReference type="ARBA" id="ARBA00022676"/>
    </source>
</evidence>
<dbReference type="Proteomes" id="UP000302139">
    <property type="component" value="Unassembled WGS sequence"/>
</dbReference>
<evidence type="ECO:0000313" key="6">
    <source>
        <dbReference type="EMBL" id="GDY61163.1"/>
    </source>
</evidence>
<dbReference type="Pfam" id="PF13439">
    <property type="entry name" value="Glyco_transf_4"/>
    <property type="match status" value="1"/>
</dbReference>
<dbReference type="CDD" id="cd03801">
    <property type="entry name" value="GT4_PimA-like"/>
    <property type="match status" value="1"/>
</dbReference>
<dbReference type="Gene3D" id="3.40.50.2000">
    <property type="entry name" value="Glycogen Phosphorylase B"/>
    <property type="match status" value="2"/>
</dbReference>
<evidence type="ECO:0000256" key="3">
    <source>
        <dbReference type="ARBA" id="ARBA00022679"/>
    </source>
</evidence>
<evidence type="ECO:0000259" key="4">
    <source>
        <dbReference type="Pfam" id="PF00534"/>
    </source>
</evidence>
<dbReference type="InterPro" id="IPR001296">
    <property type="entry name" value="Glyco_trans_1"/>
</dbReference>
<evidence type="ECO:0000259" key="5">
    <source>
        <dbReference type="Pfam" id="PF13439"/>
    </source>
</evidence>
<name>A0A4D4LSW0_STRAX</name>
<dbReference type="GO" id="GO:0016757">
    <property type="term" value="F:glycosyltransferase activity"/>
    <property type="evidence" value="ECO:0007669"/>
    <property type="project" value="UniProtKB-KW"/>
</dbReference>
<reference evidence="6 7" key="1">
    <citation type="submission" date="2019-04" db="EMBL/GenBank/DDBJ databases">
        <title>Draft genome sequences of Streptomyces avermitilis NBRC 14893.</title>
        <authorList>
            <person name="Komaki H."/>
            <person name="Tamura T."/>
            <person name="Hosoyama A."/>
        </authorList>
    </citation>
    <scope>NUCLEOTIDE SEQUENCE [LARGE SCALE GENOMIC DNA]</scope>
    <source>
        <strain evidence="6 7">NBRC 14893</strain>
    </source>
</reference>
<proteinExistence type="predicted"/>
<comment type="caution">
    <text evidence="6">The sequence shown here is derived from an EMBL/GenBank/DDBJ whole genome shotgun (WGS) entry which is preliminary data.</text>
</comment>
<sequence length="407" mass="46003">MVRGRPSESRRSIALVHWAFPPTVGGVESHLADYAGRLTRRGYQVTLLTGEARPQPVDRVEILTHPLLRLAEYHHAALGENSRTGRWLTPVEQRRAAELHEWLARVVDARDIRIVHGHNLHHFSPVPALALNRLREQSGTTLLHTYHSVWPEDPWTAQFCRSWDGHYVVSDYLAFACRTHLGIRARRTYLGIATDRFRSLPPPRSDGPHTVLLPARLIPNKGAELAVRMLDTLRRTGLSVRLVLTSPQEVVDWHEEQQGFLDRLNRLIDGLGLRPHVDLVPTPKELMPRLYARAHVVVYPSDYPEPLGLAPLEAMSAGRPVVVTATGGLPEAVLHDRTGYVVTPGDLEQLSDRVRRLLLDPALSKRLGREGRRHVERQFNLDTYVDKMCANYSALLDERVEGLPRIG</sequence>
<organism evidence="6 7">
    <name type="scientific">Streptomyces avermitilis</name>
    <dbReference type="NCBI Taxonomy" id="33903"/>
    <lineage>
        <taxon>Bacteria</taxon>
        <taxon>Bacillati</taxon>
        <taxon>Actinomycetota</taxon>
        <taxon>Actinomycetes</taxon>
        <taxon>Kitasatosporales</taxon>
        <taxon>Streptomycetaceae</taxon>
        <taxon>Streptomyces</taxon>
    </lineage>
</organism>
<evidence type="ECO:0000256" key="1">
    <source>
        <dbReference type="ARBA" id="ARBA00021292"/>
    </source>
</evidence>
<dbReference type="SUPFAM" id="SSF53756">
    <property type="entry name" value="UDP-Glycosyltransferase/glycogen phosphorylase"/>
    <property type="match status" value="1"/>
</dbReference>
<keyword evidence="3 6" id="KW-0808">Transferase</keyword>
<dbReference type="InterPro" id="IPR028098">
    <property type="entry name" value="Glyco_trans_4-like_N"/>
</dbReference>
<gene>
    <name evidence="6" type="ORF">SAV14893_005560</name>
</gene>
<accession>A0A4D4LSW0</accession>
<protein>
    <recommendedName>
        <fullName evidence="1">D-inositol 3-phosphate glycosyltransferase</fullName>
    </recommendedName>
</protein>
<keyword evidence="2" id="KW-0328">Glycosyltransferase</keyword>
<dbReference type="PANTHER" id="PTHR12526:SF635">
    <property type="entry name" value="GLYCOSYL TRANSFERASE GROUP 1"/>
    <property type="match status" value="1"/>
</dbReference>
<feature type="domain" description="Glycosyl transferase family 1" evidence="4">
    <location>
        <begin position="205"/>
        <end position="373"/>
    </location>
</feature>
<evidence type="ECO:0000313" key="7">
    <source>
        <dbReference type="Proteomes" id="UP000302139"/>
    </source>
</evidence>
<dbReference type="PANTHER" id="PTHR12526">
    <property type="entry name" value="GLYCOSYLTRANSFERASE"/>
    <property type="match status" value="1"/>
</dbReference>
<dbReference type="AlphaFoldDB" id="A0A4D4LSW0"/>
<dbReference type="EMBL" id="BJHX01000001">
    <property type="protein sequence ID" value="GDY61163.1"/>
    <property type="molecule type" value="Genomic_DNA"/>
</dbReference>